<dbReference type="InterPro" id="IPR020471">
    <property type="entry name" value="AKR"/>
</dbReference>
<dbReference type="Proteomes" id="UP000516446">
    <property type="component" value="Chromosome"/>
</dbReference>
<organism evidence="5 6">
    <name type="scientific">Weissella koreensis</name>
    <dbReference type="NCBI Taxonomy" id="165096"/>
    <lineage>
        <taxon>Bacteria</taxon>
        <taxon>Bacillati</taxon>
        <taxon>Bacillota</taxon>
        <taxon>Bacilli</taxon>
        <taxon>Lactobacillales</taxon>
        <taxon>Lactobacillaceae</taxon>
        <taxon>Weissella</taxon>
    </lineage>
</organism>
<feature type="domain" description="NADP-dependent oxidoreductase" evidence="4">
    <location>
        <begin position="14"/>
        <end position="254"/>
    </location>
</feature>
<evidence type="ECO:0000259" key="4">
    <source>
        <dbReference type="Pfam" id="PF00248"/>
    </source>
</evidence>
<dbReference type="FunFam" id="3.20.20.100:FF:000015">
    <property type="entry name" value="Oxidoreductase, aldo/keto reductase family"/>
    <property type="match status" value="1"/>
</dbReference>
<comment type="similarity">
    <text evidence="1">Belongs to the aldo/keto reductase family.</text>
</comment>
<protein>
    <submittedName>
        <fullName evidence="5">Aldo/keto reductase</fullName>
    </submittedName>
</protein>
<keyword evidence="3" id="KW-0560">Oxidoreductase</keyword>
<dbReference type="PANTHER" id="PTHR43827">
    <property type="entry name" value="2,5-DIKETO-D-GLUCONIC ACID REDUCTASE"/>
    <property type="match status" value="1"/>
</dbReference>
<evidence type="ECO:0000256" key="1">
    <source>
        <dbReference type="ARBA" id="ARBA00007905"/>
    </source>
</evidence>
<evidence type="ECO:0000313" key="5">
    <source>
        <dbReference type="EMBL" id="QNT64442.1"/>
    </source>
</evidence>
<dbReference type="GO" id="GO:0016616">
    <property type="term" value="F:oxidoreductase activity, acting on the CH-OH group of donors, NAD or NADP as acceptor"/>
    <property type="evidence" value="ECO:0007669"/>
    <property type="project" value="UniProtKB-ARBA"/>
</dbReference>
<dbReference type="PIRSF" id="PIRSF000097">
    <property type="entry name" value="AKR"/>
    <property type="match status" value="1"/>
</dbReference>
<dbReference type="InterPro" id="IPR018170">
    <property type="entry name" value="Aldo/ket_reductase_CS"/>
</dbReference>
<dbReference type="AlphaFoldDB" id="A0A7H1MLV6"/>
<dbReference type="EMBL" id="CP043431">
    <property type="protein sequence ID" value="QNT64442.1"/>
    <property type="molecule type" value="Genomic_DNA"/>
</dbReference>
<reference evidence="5 6" key="1">
    <citation type="submission" date="2019-08" db="EMBL/GenBank/DDBJ databases">
        <authorList>
            <person name="Chang H.C."/>
            <person name="Mun S.Y."/>
        </authorList>
    </citation>
    <scope>NUCLEOTIDE SEQUENCE [LARGE SCALE GENOMIC DNA]</scope>
    <source>
        <strain evidence="5 6">SK</strain>
    </source>
</reference>
<dbReference type="PANTHER" id="PTHR43827:SF3">
    <property type="entry name" value="NADP-DEPENDENT OXIDOREDUCTASE DOMAIN-CONTAINING PROTEIN"/>
    <property type="match status" value="1"/>
</dbReference>
<dbReference type="Gene3D" id="3.20.20.100">
    <property type="entry name" value="NADP-dependent oxidoreductase domain"/>
    <property type="match status" value="1"/>
</dbReference>
<dbReference type="SUPFAM" id="SSF51430">
    <property type="entry name" value="NAD(P)-linked oxidoreductase"/>
    <property type="match status" value="1"/>
</dbReference>
<dbReference type="InterPro" id="IPR023210">
    <property type="entry name" value="NADP_OxRdtase_dom"/>
</dbReference>
<dbReference type="PROSITE" id="PS00062">
    <property type="entry name" value="ALDOKETO_REDUCTASE_2"/>
    <property type="match status" value="1"/>
</dbReference>
<evidence type="ECO:0000256" key="2">
    <source>
        <dbReference type="ARBA" id="ARBA00022857"/>
    </source>
</evidence>
<dbReference type="Pfam" id="PF00248">
    <property type="entry name" value="Aldo_ket_red"/>
    <property type="match status" value="1"/>
</dbReference>
<evidence type="ECO:0000256" key="3">
    <source>
        <dbReference type="ARBA" id="ARBA00023002"/>
    </source>
</evidence>
<proteinExistence type="inferred from homology"/>
<sequence length="273" mass="31156">MEYFELNNGVKVPKLGFGTYQMPNSITEKNVTKALDLGYRNIDTAQNYGNEKEVGAAINKSSISRDQIFVTSKVQTSGYDDTKRGIDKSLHTAQLDYFDLMIIHWPTIHDEETYHALEAAYKAGKVRAIGLSNFNSQQTQAIINQSDVIPAVNQIETHIYWQQKKMHTYLNEQHILHEAWAPLGEGRTNMLQDPLLKNIAANHQKSVAQTILRFLTQEDIMVIPKSTNPEHIATNLDIFDFQLNANEINEIRNLDHKASTTYWPSSMQEEANY</sequence>
<evidence type="ECO:0000313" key="6">
    <source>
        <dbReference type="Proteomes" id="UP000516446"/>
    </source>
</evidence>
<keyword evidence="2" id="KW-0521">NADP</keyword>
<dbReference type="PRINTS" id="PR00069">
    <property type="entry name" value="ALDKETRDTASE"/>
</dbReference>
<dbReference type="RefSeq" id="WP_104914583.1">
    <property type="nucleotide sequence ID" value="NZ_CP026847.1"/>
</dbReference>
<gene>
    <name evidence="5" type="ORF">FY536_03715</name>
</gene>
<name>A0A7H1MLV6_9LACO</name>
<dbReference type="InterPro" id="IPR036812">
    <property type="entry name" value="NAD(P)_OxRdtase_dom_sf"/>
</dbReference>
<keyword evidence="6" id="KW-1185">Reference proteome</keyword>
<accession>A0A7H1MLV6</accession>